<dbReference type="Pfam" id="PF00459">
    <property type="entry name" value="Inositol_P"/>
    <property type="match status" value="1"/>
</dbReference>
<dbReference type="GO" id="GO:0007165">
    <property type="term" value="P:signal transduction"/>
    <property type="evidence" value="ECO:0007669"/>
    <property type="project" value="TreeGrafter"/>
</dbReference>
<reference evidence="4" key="1">
    <citation type="submission" date="2018-05" db="EMBL/GenBank/DDBJ databases">
        <authorList>
            <person name="Lanie J.A."/>
            <person name="Ng W.-L."/>
            <person name="Kazmierczak K.M."/>
            <person name="Andrzejewski T.M."/>
            <person name="Davidsen T.M."/>
            <person name="Wayne K.J."/>
            <person name="Tettelin H."/>
            <person name="Glass J.I."/>
            <person name="Rusch D."/>
            <person name="Podicherti R."/>
            <person name="Tsui H.-C.T."/>
            <person name="Winkler M.E."/>
        </authorList>
    </citation>
    <scope>NUCLEOTIDE SEQUENCE</scope>
</reference>
<dbReference type="PRINTS" id="PR00377">
    <property type="entry name" value="IMPHPHTASES"/>
</dbReference>
<name>A0A381RSK7_9ZZZZ</name>
<sequence>MLPNSLFVGEEKFSLNSKIFDCYKQNQYCWTVDPIDGTTNFVNGKEKFAIMVALTFSDQIIQSWIYKPLTEEICSALLGEGTFINDEKIIITNNRNISEASGSISSKYWNETFDLKMKEIRQKFKHVKSYGCIGFEYLEIATNIRDFAILSKLSPWDHIPGILIVREAGGFDIHFDKTPYAHNIEKKNLVVSGSITLQNEIINLIKE</sequence>
<keyword evidence="3" id="KW-0460">Magnesium</keyword>
<gene>
    <name evidence="4" type="ORF">METZ01_LOCUS44717</name>
</gene>
<dbReference type="InterPro" id="IPR020583">
    <property type="entry name" value="Inositol_monoP_metal-BS"/>
</dbReference>
<accession>A0A381RSK7</accession>
<dbReference type="GO" id="GO:0008934">
    <property type="term" value="F:inositol monophosphate 1-phosphatase activity"/>
    <property type="evidence" value="ECO:0007669"/>
    <property type="project" value="TreeGrafter"/>
</dbReference>
<dbReference type="PANTHER" id="PTHR20854:SF4">
    <property type="entry name" value="INOSITOL-1-MONOPHOSPHATASE-RELATED"/>
    <property type="match status" value="1"/>
</dbReference>
<dbReference type="GO" id="GO:0046872">
    <property type="term" value="F:metal ion binding"/>
    <property type="evidence" value="ECO:0007669"/>
    <property type="project" value="UniProtKB-KW"/>
</dbReference>
<dbReference type="Gene3D" id="3.40.190.80">
    <property type="match status" value="1"/>
</dbReference>
<evidence type="ECO:0000256" key="3">
    <source>
        <dbReference type="ARBA" id="ARBA00022842"/>
    </source>
</evidence>
<organism evidence="4">
    <name type="scientific">marine metagenome</name>
    <dbReference type="NCBI Taxonomy" id="408172"/>
    <lineage>
        <taxon>unclassified sequences</taxon>
        <taxon>metagenomes</taxon>
        <taxon>ecological metagenomes</taxon>
    </lineage>
</organism>
<dbReference type="SUPFAM" id="SSF56655">
    <property type="entry name" value="Carbohydrate phosphatase"/>
    <property type="match status" value="1"/>
</dbReference>
<proteinExistence type="predicted"/>
<keyword evidence="2" id="KW-0378">Hydrolase</keyword>
<dbReference type="GO" id="GO:0006020">
    <property type="term" value="P:inositol metabolic process"/>
    <property type="evidence" value="ECO:0007669"/>
    <property type="project" value="TreeGrafter"/>
</dbReference>
<dbReference type="AlphaFoldDB" id="A0A381RSK7"/>
<dbReference type="PROSITE" id="PS00629">
    <property type="entry name" value="IMP_1"/>
    <property type="match status" value="1"/>
</dbReference>
<dbReference type="InterPro" id="IPR000760">
    <property type="entry name" value="Inositol_monophosphatase-like"/>
</dbReference>
<protein>
    <recommendedName>
        <fullName evidence="5">Inositol monophosphatase</fullName>
    </recommendedName>
</protein>
<evidence type="ECO:0000256" key="2">
    <source>
        <dbReference type="ARBA" id="ARBA00022801"/>
    </source>
</evidence>
<evidence type="ECO:0000256" key="1">
    <source>
        <dbReference type="ARBA" id="ARBA00022723"/>
    </source>
</evidence>
<keyword evidence="1" id="KW-0479">Metal-binding</keyword>
<dbReference type="CDD" id="cd01637">
    <property type="entry name" value="IMPase_like"/>
    <property type="match status" value="1"/>
</dbReference>
<dbReference type="Gene3D" id="3.30.540.10">
    <property type="entry name" value="Fructose-1,6-Bisphosphatase, subunit A, domain 1"/>
    <property type="match status" value="1"/>
</dbReference>
<evidence type="ECO:0000313" key="4">
    <source>
        <dbReference type="EMBL" id="SUZ91863.1"/>
    </source>
</evidence>
<evidence type="ECO:0008006" key="5">
    <source>
        <dbReference type="Google" id="ProtNLM"/>
    </source>
</evidence>
<dbReference type="PANTHER" id="PTHR20854">
    <property type="entry name" value="INOSITOL MONOPHOSPHATASE"/>
    <property type="match status" value="1"/>
</dbReference>
<dbReference type="EMBL" id="UINC01002012">
    <property type="protein sequence ID" value="SUZ91863.1"/>
    <property type="molecule type" value="Genomic_DNA"/>
</dbReference>